<dbReference type="EMBL" id="BK016182">
    <property type="protein sequence ID" value="DAG00756.1"/>
    <property type="molecule type" value="Genomic_DNA"/>
</dbReference>
<proteinExistence type="predicted"/>
<sequence>MLIIYIIELNKKYFLFFDNYILKQSNIPVNAVHRFW</sequence>
<organism evidence="1">
    <name type="scientific">Myoviridae sp. ctJ2i1</name>
    <dbReference type="NCBI Taxonomy" id="2825079"/>
    <lineage>
        <taxon>Viruses</taxon>
        <taxon>Duplodnaviria</taxon>
        <taxon>Heunggongvirae</taxon>
        <taxon>Uroviricota</taxon>
        <taxon>Caudoviricetes</taxon>
    </lineage>
</organism>
<accession>A0A8S5V239</accession>
<reference evidence="1" key="1">
    <citation type="journal article" date="2021" name="Proc. Natl. Acad. Sci. U.S.A.">
        <title>A Catalog of Tens of Thousands of Viruses from Human Metagenomes Reveals Hidden Associations with Chronic Diseases.</title>
        <authorList>
            <person name="Tisza M.J."/>
            <person name="Buck C.B."/>
        </authorList>
    </citation>
    <scope>NUCLEOTIDE SEQUENCE</scope>
    <source>
        <strain evidence="1">CtJ2i1</strain>
    </source>
</reference>
<evidence type="ECO:0000313" key="1">
    <source>
        <dbReference type="EMBL" id="DAG00756.1"/>
    </source>
</evidence>
<name>A0A8S5V239_9CAUD</name>
<protein>
    <submittedName>
        <fullName evidence="1">Uncharacterized protein</fullName>
    </submittedName>
</protein>